<reference evidence="6 7" key="1">
    <citation type="submission" date="2016-05" db="EMBL/GenBank/DDBJ databases">
        <title>Complete Genome and Methylome Analysis of Psychrotrophic Bacterial Isolates from Antarctic Lake Untersee.</title>
        <authorList>
            <person name="Fomenkov A."/>
            <person name="Akimov V.N."/>
            <person name="Vasilyeva L.V."/>
            <person name="Andersen D."/>
            <person name="Vincze T."/>
            <person name="Roberts R.J."/>
        </authorList>
    </citation>
    <scope>NUCLEOTIDE SEQUENCE [LARGE SCALE GENOMIC DNA]</scope>
    <source>
        <strain evidence="6 7">U14-5</strain>
    </source>
</reference>
<dbReference type="Gene3D" id="2.40.70.10">
    <property type="entry name" value="Acid Proteases"/>
    <property type="match status" value="2"/>
</dbReference>
<dbReference type="KEGG" id="rgi:RGI145_06435"/>
<keyword evidence="2" id="KW-0645">Protease</keyword>
<keyword evidence="4" id="KW-0378">Hydrolase</keyword>
<gene>
    <name evidence="6" type="ORF">RGI145_06435</name>
</gene>
<sequence>MVPAAVPVTTRMGLPAVPVLIDGKPAELMLDTGAGGTILTAGTAARLGLPVPTEPVQNVRGIGGTVRTGRVTVGRMQFGTLSVPGLPVAILGPDDVSRELQKNFDGFLGVDVLSRAAIELDLPGQRVVVHGDGACQPATPPASDGWGALPSWQSPEYRLGIFVTLMGRSMPALIDTGATSSQISRRGADFLGIGSPPPGMKPGITRGVGPATSATWYYRFPELRIGGELIERPRFRIVEGLPMAAEMVIGADFLSRRSVWLSYATGQVFVRQPLEPGPLMQGQARPVPP</sequence>
<dbReference type="GO" id="GO:0006508">
    <property type="term" value="P:proteolysis"/>
    <property type="evidence" value="ECO:0007669"/>
    <property type="project" value="UniProtKB-KW"/>
</dbReference>
<feature type="domain" description="Peptidase A2" evidence="5">
    <location>
        <begin position="26"/>
        <end position="67"/>
    </location>
</feature>
<dbReference type="GO" id="GO:0004190">
    <property type="term" value="F:aspartic-type endopeptidase activity"/>
    <property type="evidence" value="ECO:0007669"/>
    <property type="project" value="UniProtKB-KW"/>
</dbReference>
<keyword evidence="3" id="KW-0064">Aspartyl protease</keyword>
<accession>A0A1L7ADC7</accession>
<dbReference type="CDD" id="cd05483">
    <property type="entry name" value="retropepsin_like_bacteria"/>
    <property type="match status" value="1"/>
</dbReference>
<dbReference type="PANTHER" id="PTHR12917:SF1">
    <property type="entry name" value="AT13091P"/>
    <property type="match status" value="1"/>
</dbReference>
<dbReference type="PANTHER" id="PTHR12917">
    <property type="entry name" value="ASPARTYL PROTEASE DDI-RELATED"/>
    <property type="match status" value="1"/>
</dbReference>
<organism evidence="6 7">
    <name type="scientific">Roseomonas gilardii</name>
    <dbReference type="NCBI Taxonomy" id="257708"/>
    <lineage>
        <taxon>Bacteria</taxon>
        <taxon>Pseudomonadati</taxon>
        <taxon>Pseudomonadota</taxon>
        <taxon>Alphaproteobacteria</taxon>
        <taxon>Acetobacterales</taxon>
        <taxon>Roseomonadaceae</taxon>
        <taxon>Roseomonas</taxon>
    </lineage>
</organism>
<evidence type="ECO:0000259" key="5">
    <source>
        <dbReference type="PROSITE" id="PS50175"/>
    </source>
</evidence>
<proteinExistence type="inferred from homology"/>
<evidence type="ECO:0000256" key="2">
    <source>
        <dbReference type="ARBA" id="ARBA00022670"/>
    </source>
</evidence>
<dbReference type="Pfam" id="PF13650">
    <property type="entry name" value="Asp_protease_2"/>
    <property type="match status" value="1"/>
</dbReference>
<dbReference type="InterPro" id="IPR034122">
    <property type="entry name" value="Retropepsin-like_bacterial"/>
</dbReference>
<evidence type="ECO:0000313" key="6">
    <source>
        <dbReference type="EMBL" id="APT56794.1"/>
    </source>
</evidence>
<dbReference type="EMBL" id="CP015583">
    <property type="protein sequence ID" value="APT56794.1"/>
    <property type="molecule type" value="Genomic_DNA"/>
</dbReference>
<dbReference type="Proteomes" id="UP000185494">
    <property type="component" value="Chromosome 1"/>
</dbReference>
<dbReference type="AlphaFoldDB" id="A0A1L7ADC7"/>
<comment type="similarity">
    <text evidence="1">Belongs to the DDI1 family.</text>
</comment>
<dbReference type="RefSeq" id="WP_075797721.1">
    <property type="nucleotide sequence ID" value="NZ_CP015583.1"/>
</dbReference>
<protein>
    <recommendedName>
        <fullName evidence="5">Peptidase A2 domain-containing protein</fullName>
    </recommendedName>
</protein>
<evidence type="ECO:0000256" key="1">
    <source>
        <dbReference type="ARBA" id="ARBA00009136"/>
    </source>
</evidence>
<dbReference type="Pfam" id="PF13975">
    <property type="entry name" value="gag-asp_proteas"/>
    <property type="match status" value="1"/>
</dbReference>
<evidence type="ECO:0000256" key="3">
    <source>
        <dbReference type="ARBA" id="ARBA00022750"/>
    </source>
</evidence>
<evidence type="ECO:0000313" key="7">
    <source>
        <dbReference type="Proteomes" id="UP000185494"/>
    </source>
</evidence>
<evidence type="ECO:0000256" key="4">
    <source>
        <dbReference type="ARBA" id="ARBA00022801"/>
    </source>
</evidence>
<dbReference type="PROSITE" id="PS50175">
    <property type="entry name" value="ASP_PROT_RETROV"/>
    <property type="match status" value="1"/>
</dbReference>
<dbReference type="InterPro" id="IPR021109">
    <property type="entry name" value="Peptidase_aspartic_dom_sf"/>
</dbReference>
<dbReference type="InterPro" id="IPR001995">
    <property type="entry name" value="Peptidase_A2_cat"/>
</dbReference>
<name>A0A1L7ADC7_9PROT</name>
<dbReference type="SUPFAM" id="SSF50630">
    <property type="entry name" value="Acid proteases"/>
    <property type="match status" value="2"/>
</dbReference>
<dbReference type="STRING" id="257708.RGI145_06435"/>